<sequence length="115" mass="13130">MLVILKVELLAISTALRLAWSWTIHIFTIKINAQKVGEIIFCGVIPQVFAHRDILHEILAYLKRDWSVSVLVISRECNYMANALALHERFSGHLREVWDSPPPTTAMTTLLDFLS</sequence>
<name>A0AAN9EVE7_CLITE</name>
<evidence type="ECO:0000313" key="3">
    <source>
        <dbReference type="Proteomes" id="UP001359559"/>
    </source>
</evidence>
<dbReference type="InterPro" id="IPR044730">
    <property type="entry name" value="RNase_H-like_dom_plant"/>
</dbReference>
<dbReference type="InterPro" id="IPR002156">
    <property type="entry name" value="RNaseH_domain"/>
</dbReference>
<dbReference type="Proteomes" id="UP001359559">
    <property type="component" value="Unassembled WGS sequence"/>
</dbReference>
<protein>
    <recommendedName>
        <fullName evidence="1">RNase H type-1 domain-containing protein</fullName>
    </recommendedName>
</protein>
<reference evidence="2 3" key="1">
    <citation type="submission" date="2024-01" db="EMBL/GenBank/DDBJ databases">
        <title>The genomes of 5 underutilized Papilionoideae crops provide insights into root nodulation and disease resistance.</title>
        <authorList>
            <person name="Yuan L."/>
        </authorList>
    </citation>
    <scope>NUCLEOTIDE SEQUENCE [LARGE SCALE GENOMIC DNA]</scope>
    <source>
        <strain evidence="2">LY-2023</strain>
        <tissue evidence="2">Leaf</tissue>
    </source>
</reference>
<dbReference type="Pfam" id="PF13456">
    <property type="entry name" value="RVT_3"/>
    <property type="match status" value="1"/>
</dbReference>
<feature type="domain" description="RNase H type-1" evidence="1">
    <location>
        <begin position="5"/>
        <end position="85"/>
    </location>
</feature>
<dbReference type="EMBL" id="JAYKXN010000008">
    <property type="protein sequence ID" value="KAK7263330.1"/>
    <property type="molecule type" value="Genomic_DNA"/>
</dbReference>
<comment type="caution">
    <text evidence="2">The sequence shown here is derived from an EMBL/GenBank/DDBJ whole genome shotgun (WGS) entry which is preliminary data.</text>
</comment>
<dbReference type="GO" id="GO:0004523">
    <property type="term" value="F:RNA-DNA hybrid ribonuclease activity"/>
    <property type="evidence" value="ECO:0007669"/>
    <property type="project" value="InterPro"/>
</dbReference>
<accession>A0AAN9EVE7</accession>
<organism evidence="2 3">
    <name type="scientific">Clitoria ternatea</name>
    <name type="common">Butterfly pea</name>
    <dbReference type="NCBI Taxonomy" id="43366"/>
    <lineage>
        <taxon>Eukaryota</taxon>
        <taxon>Viridiplantae</taxon>
        <taxon>Streptophyta</taxon>
        <taxon>Embryophyta</taxon>
        <taxon>Tracheophyta</taxon>
        <taxon>Spermatophyta</taxon>
        <taxon>Magnoliopsida</taxon>
        <taxon>eudicotyledons</taxon>
        <taxon>Gunneridae</taxon>
        <taxon>Pentapetalae</taxon>
        <taxon>rosids</taxon>
        <taxon>fabids</taxon>
        <taxon>Fabales</taxon>
        <taxon>Fabaceae</taxon>
        <taxon>Papilionoideae</taxon>
        <taxon>50 kb inversion clade</taxon>
        <taxon>NPAAA clade</taxon>
        <taxon>indigoferoid/millettioid clade</taxon>
        <taxon>Phaseoleae</taxon>
        <taxon>Clitoria</taxon>
    </lineage>
</organism>
<evidence type="ECO:0000313" key="2">
    <source>
        <dbReference type="EMBL" id="KAK7263330.1"/>
    </source>
</evidence>
<proteinExistence type="predicted"/>
<gene>
    <name evidence="2" type="ORF">RJT34_30918</name>
</gene>
<dbReference type="GO" id="GO:0003676">
    <property type="term" value="F:nucleic acid binding"/>
    <property type="evidence" value="ECO:0007669"/>
    <property type="project" value="InterPro"/>
</dbReference>
<evidence type="ECO:0000259" key="1">
    <source>
        <dbReference type="Pfam" id="PF13456"/>
    </source>
</evidence>
<dbReference type="AlphaFoldDB" id="A0AAN9EVE7"/>
<keyword evidence="3" id="KW-1185">Reference proteome</keyword>
<dbReference type="CDD" id="cd06222">
    <property type="entry name" value="RNase_H_like"/>
    <property type="match status" value="1"/>
</dbReference>